<feature type="coiled-coil region" evidence="1">
    <location>
        <begin position="55"/>
        <end position="103"/>
    </location>
</feature>
<organism evidence="3 4">
    <name type="scientific">Wolfiporia cocos (strain MD-104)</name>
    <name type="common">Brown rot fungus</name>
    <dbReference type="NCBI Taxonomy" id="742152"/>
    <lineage>
        <taxon>Eukaryota</taxon>
        <taxon>Fungi</taxon>
        <taxon>Dikarya</taxon>
        <taxon>Basidiomycota</taxon>
        <taxon>Agaricomycotina</taxon>
        <taxon>Agaricomycetes</taxon>
        <taxon>Polyporales</taxon>
        <taxon>Phaeolaceae</taxon>
        <taxon>Wolfiporia</taxon>
    </lineage>
</organism>
<name>A0A2H3JMC0_WOLCO</name>
<feature type="coiled-coil region" evidence="1">
    <location>
        <begin position="139"/>
        <end position="222"/>
    </location>
</feature>
<gene>
    <name evidence="3" type="ORF">WOLCODRAFT_23742</name>
</gene>
<sequence>MLSRTKSSRSSILSRLRNSSALSRKSVSSDVSIVTVDGGSPVGSVISLPDDAEVIEELESRLVDAEEALASKNDMIKTLEKVRDELESNLTQLRQECDDLQESVAAKDMLVSELRTRCDLSDAQRASIATALAARSAELDTERTARLEAEEQLRELQVRLEESEVERAAMQLAHNTKSSELEAKAVELEAERASRLEAKSRKREMRARYETSEAERAAAEKALAATFSEIEAERAARTQAEMRTQELEVRWAAVKSQSAYTEEALAARTTELEAERASRQQAKARADAQAREIKVLTSCVESLTACLKRGNDEYEAKMRRLATVLETSKQTCGKLRAQRDQARERAQELEEELADVSVAREEGSDWTSRPASEEDADPKYYEDY</sequence>
<feature type="region of interest" description="Disordered" evidence="2">
    <location>
        <begin position="333"/>
        <end position="384"/>
    </location>
</feature>
<protein>
    <submittedName>
        <fullName evidence="3">Uncharacterized protein</fullName>
    </submittedName>
</protein>
<evidence type="ECO:0000313" key="3">
    <source>
        <dbReference type="EMBL" id="PCH39949.1"/>
    </source>
</evidence>
<dbReference type="AlphaFoldDB" id="A0A2H3JMC0"/>
<feature type="compositionally biased region" description="Basic and acidic residues" evidence="2">
    <location>
        <begin position="337"/>
        <end position="348"/>
    </location>
</feature>
<keyword evidence="1" id="KW-0175">Coiled coil</keyword>
<evidence type="ECO:0000256" key="2">
    <source>
        <dbReference type="SAM" id="MobiDB-lite"/>
    </source>
</evidence>
<accession>A0A2H3JMC0</accession>
<reference evidence="3 4" key="1">
    <citation type="journal article" date="2012" name="Science">
        <title>The Paleozoic origin of enzymatic lignin decomposition reconstructed from 31 fungal genomes.</title>
        <authorList>
            <person name="Floudas D."/>
            <person name="Binder M."/>
            <person name="Riley R."/>
            <person name="Barry K."/>
            <person name="Blanchette R.A."/>
            <person name="Henrissat B."/>
            <person name="Martinez A.T."/>
            <person name="Otillar R."/>
            <person name="Spatafora J.W."/>
            <person name="Yadav J.S."/>
            <person name="Aerts A."/>
            <person name="Benoit I."/>
            <person name="Boyd A."/>
            <person name="Carlson A."/>
            <person name="Copeland A."/>
            <person name="Coutinho P.M."/>
            <person name="de Vries R.P."/>
            <person name="Ferreira P."/>
            <person name="Findley K."/>
            <person name="Foster B."/>
            <person name="Gaskell J."/>
            <person name="Glotzer D."/>
            <person name="Gorecki P."/>
            <person name="Heitman J."/>
            <person name="Hesse C."/>
            <person name="Hori C."/>
            <person name="Igarashi K."/>
            <person name="Jurgens J.A."/>
            <person name="Kallen N."/>
            <person name="Kersten P."/>
            <person name="Kohler A."/>
            <person name="Kuees U."/>
            <person name="Kumar T.K.A."/>
            <person name="Kuo A."/>
            <person name="LaButti K."/>
            <person name="Larrondo L.F."/>
            <person name="Lindquist E."/>
            <person name="Ling A."/>
            <person name="Lombard V."/>
            <person name="Lucas S."/>
            <person name="Lundell T."/>
            <person name="Martin R."/>
            <person name="McLaughlin D.J."/>
            <person name="Morgenstern I."/>
            <person name="Morin E."/>
            <person name="Murat C."/>
            <person name="Nagy L.G."/>
            <person name="Nolan M."/>
            <person name="Ohm R.A."/>
            <person name="Patyshakuliyeva A."/>
            <person name="Rokas A."/>
            <person name="Ruiz-Duenas F.J."/>
            <person name="Sabat G."/>
            <person name="Salamov A."/>
            <person name="Samejima M."/>
            <person name="Schmutz J."/>
            <person name="Slot J.C."/>
            <person name="St John F."/>
            <person name="Stenlid J."/>
            <person name="Sun H."/>
            <person name="Sun S."/>
            <person name="Syed K."/>
            <person name="Tsang A."/>
            <person name="Wiebenga A."/>
            <person name="Young D."/>
            <person name="Pisabarro A."/>
            <person name="Eastwood D.C."/>
            <person name="Martin F."/>
            <person name="Cullen D."/>
            <person name="Grigoriev I.V."/>
            <person name="Hibbett D.S."/>
        </authorList>
    </citation>
    <scope>NUCLEOTIDE SEQUENCE [LARGE SCALE GENOMIC DNA]</scope>
    <source>
        <strain evidence="3 4">MD-104</strain>
    </source>
</reference>
<dbReference type="Proteomes" id="UP000218811">
    <property type="component" value="Unassembled WGS sequence"/>
</dbReference>
<dbReference type="EMBL" id="KB468053">
    <property type="protein sequence ID" value="PCH39949.1"/>
    <property type="molecule type" value="Genomic_DNA"/>
</dbReference>
<proteinExistence type="predicted"/>
<keyword evidence="4" id="KW-1185">Reference proteome</keyword>
<evidence type="ECO:0000256" key="1">
    <source>
        <dbReference type="SAM" id="Coils"/>
    </source>
</evidence>
<evidence type="ECO:0000313" key="4">
    <source>
        <dbReference type="Proteomes" id="UP000218811"/>
    </source>
</evidence>
<dbReference type="STRING" id="742152.A0A2H3JMC0"/>
<dbReference type="OMA" id="SAGCTIQ"/>